<dbReference type="CDD" id="cd00854">
    <property type="entry name" value="NagA"/>
    <property type="match status" value="1"/>
</dbReference>
<proteinExistence type="inferred from homology"/>
<evidence type="ECO:0000256" key="8">
    <source>
        <dbReference type="PIRSR" id="PIRSR038994-3"/>
    </source>
</evidence>
<comment type="similarity">
    <text evidence="1 5">Belongs to the metallo-dependent hydrolases superfamily. NagA family.</text>
</comment>
<feature type="domain" description="Amidohydrolase-related" evidence="9">
    <location>
        <begin position="56"/>
        <end position="384"/>
    </location>
</feature>
<feature type="binding site" evidence="7">
    <location>
        <position position="145"/>
    </location>
    <ligand>
        <name>substrate</name>
    </ligand>
</feature>
<dbReference type="Pfam" id="PF01979">
    <property type="entry name" value="Amidohydro_1"/>
    <property type="match status" value="1"/>
</dbReference>
<dbReference type="SUPFAM" id="SSF51556">
    <property type="entry name" value="Metallo-dependent hydrolases"/>
    <property type="match status" value="1"/>
</dbReference>
<organism evidence="10">
    <name type="scientific">Bellilinea caldifistulae</name>
    <dbReference type="NCBI Taxonomy" id="360411"/>
    <lineage>
        <taxon>Bacteria</taxon>
        <taxon>Bacillati</taxon>
        <taxon>Chloroflexota</taxon>
        <taxon>Anaerolineae</taxon>
        <taxon>Anaerolineales</taxon>
        <taxon>Anaerolineaceae</taxon>
        <taxon>Bellilinea</taxon>
    </lineage>
</organism>
<keyword evidence="3 5" id="KW-0378">Hydrolase</keyword>
<dbReference type="PANTHER" id="PTHR11113:SF14">
    <property type="entry name" value="N-ACETYLGLUCOSAMINE-6-PHOSPHATE DEACETYLASE"/>
    <property type="match status" value="1"/>
</dbReference>
<evidence type="ECO:0000313" key="10">
    <source>
        <dbReference type="EMBL" id="HGS86927.1"/>
    </source>
</evidence>
<name>A0A7C4Q174_9CHLR</name>
<dbReference type="EC" id="3.5.1.25" evidence="10"/>
<dbReference type="NCBIfam" id="TIGR00221">
    <property type="entry name" value="nagA"/>
    <property type="match status" value="1"/>
</dbReference>
<gene>
    <name evidence="10" type="primary">nagA</name>
    <name evidence="10" type="ORF">ENT17_04840</name>
</gene>
<dbReference type="PIRSF" id="PIRSF038994">
    <property type="entry name" value="NagA"/>
    <property type="match status" value="1"/>
</dbReference>
<evidence type="ECO:0000256" key="2">
    <source>
        <dbReference type="ARBA" id="ARBA00022723"/>
    </source>
</evidence>
<dbReference type="Gene3D" id="2.30.40.10">
    <property type="entry name" value="Urease, subunit C, domain 1"/>
    <property type="match status" value="1"/>
</dbReference>
<feature type="binding site" evidence="7">
    <location>
        <begin position="223"/>
        <end position="224"/>
    </location>
    <ligand>
        <name>substrate</name>
    </ligand>
</feature>
<sequence>MATLIWNAKIYTPNGILSPAWLTIENRTISRLGSGQPPATELEQAQEKVDAHQHHLLPGLIDLHIHGAMGFEFMDGDLHAIEEIAQFLVQHGVTAFLATTWAAPQSALLKALDAVGNAYGRIRNGAALLGAYLEGPYMNPNRAGAQAIQFIRQATNRQEALTLIGHEMVKVVSLAPEYPENFWLIDACVSRGITVAAGHTSATYEQMEVAVQRGVSLLTHCFNAMSPFHHREPGVVGAGMTMPELRCELIADNVHVHPLAQRILYQLRGSEGIVLVSDSTRVTGLPDGQYILDNRPVQVKEGKVSLLDGTLAGSGLTLDRALRNFTNAVGISLQEAVLSASLYPARAIGIAHQKGSLEPGKDADLFLMDDEGNILLTMVEGKMVYIRT</sequence>
<feature type="binding site" evidence="7">
    <location>
        <position position="231"/>
    </location>
    <ligand>
        <name>substrate</name>
    </ligand>
</feature>
<dbReference type="Gene3D" id="3.20.20.140">
    <property type="entry name" value="Metal-dependent hydrolases"/>
    <property type="match status" value="1"/>
</dbReference>
<evidence type="ECO:0000256" key="3">
    <source>
        <dbReference type="ARBA" id="ARBA00022801"/>
    </source>
</evidence>
<feature type="binding site" evidence="7">
    <location>
        <position position="255"/>
    </location>
    <ligand>
        <name>substrate</name>
    </ligand>
</feature>
<accession>A0A7C4Q174</accession>
<dbReference type="AlphaFoldDB" id="A0A7C4Q174"/>
<comment type="cofactor">
    <cofactor evidence="8">
        <name>a divalent metal cation</name>
        <dbReference type="ChEBI" id="CHEBI:60240"/>
    </cofactor>
    <text evidence="8">Binds 1 divalent metal cation per subunit.</text>
</comment>
<evidence type="ECO:0000256" key="7">
    <source>
        <dbReference type="PIRSR" id="PIRSR038994-2"/>
    </source>
</evidence>
<keyword evidence="4 5" id="KW-0119">Carbohydrate metabolism</keyword>
<feature type="binding site" evidence="8">
    <location>
        <position position="134"/>
    </location>
    <ligand>
        <name>Zn(2+)</name>
        <dbReference type="ChEBI" id="CHEBI:29105"/>
    </ligand>
</feature>
<feature type="binding site" evidence="7">
    <location>
        <begin position="311"/>
        <end position="313"/>
    </location>
    <ligand>
        <name>substrate</name>
    </ligand>
</feature>
<dbReference type="GO" id="GO:0006046">
    <property type="term" value="P:N-acetylglucosamine catabolic process"/>
    <property type="evidence" value="ECO:0007669"/>
    <property type="project" value="TreeGrafter"/>
</dbReference>
<dbReference type="GO" id="GO:0008448">
    <property type="term" value="F:N-acetylglucosamine-6-phosphate deacetylase activity"/>
    <property type="evidence" value="ECO:0007669"/>
    <property type="project" value="UniProtKB-EC"/>
</dbReference>
<evidence type="ECO:0000256" key="6">
    <source>
        <dbReference type="PIRSR" id="PIRSR038994-1"/>
    </source>
</evidence>
<comment type="caution">
    <text evidence="10">The sequence shown here is derived from an EMBL/GenBank/DDBJ whole genome shotgun (WGS) entry which is preliminary data.</text>
</comment>
<dbReference type="InterPro" id="IPR006680">
    <property type="entry name" value="Amidohydro-rel"/>
</dbReference>
<keyword evidence="2 8" id="KW-0479">Metal-binding</keyword>
<feature type="binding site" evidence="8">
    <location>
        <position position="199"/>
    </location>
    <ligand>
        <name>Zn(2+)</name>
        <dbReference type="ChEBI" id="CHEBI:29105"/>
    </ligand>
</feature>
<evidence type="ECO:0000256" key="4">
    <source>
        <dbReference type="ARBA" id="ARBA00023277"/>
    </source>
</evidence>
<evidence type="ECO:0000256" key="5">
    <source>
        <dbReference type="PIRNR" id="PIRNR038994"/>
    </source>
</evidence>
<evidence type="ECO:0000256" key="1">
    <source>
        <dbReference type="ARBA" id="ARBA00010716"/>
    </source>
</evidence>
<dbReference type="EMBL" id="DSXR01000051">
    <property type="protein sequence ID" value="HGS86927.1"/>
    <property type="molecule type" value="Genomic_DNA"/>
</dbReference>
<dbReference type="InterPro" id="IPR003764">
    <property type="entry name" value="GlcNAc_6-P_deAcase"/>
</dbReference>
<dbReference type="PANTHER" id="PTHR11113">
    <property type="entry name" value="N-ACETYLGLUCOSAMINE-6-PHOSPHATE DEACETYLASE"/>
    <property type="match status" value="1"/>
</dbReference>
<dbReference type="GO" id="GO:0046872">
    <property type="term" value="F:metal ion binding"/>
    <property type="evidence" value="ECO:0007669"/>
    <property type="project" value="UniProtKB-KW"/>
</dbReference>
<dbReference type="InterPro" id="IPR011059">
    <property type="entry name" value="Metal-dep_hydrolase_composite"/>
</dbReference>
<dbReference type="SUPFAM" id="SSF51338">
    <property type="entry name" value="Composite domain of metallo-dependent hydrolases"/>
    <property type="match status" value="1"/>
</dbReference>
<feature type="binding site" evidence="8">
    <location>
        <position position="220"/>
    </location>
    <ligand>
        <name>Zn(2+)</name>
        <dbReference type="ChEBI" id="CHEBI:29105"/>
    </ligand>
</feature>
<evidence type="ECO:0000259" key="9">
    <source>
        <dbReference type="Pfam" id="PF01979"/>
    </source>
</evidence>
<dbReference type="InterPro" id="IPR032466">
    <property type="entry name" value="Metal_Hydrolase"/>
</dbReference>
<protein>
    <submittedName>
        <fullName evidence="10">N-acetylglucosamine-6-phosphate deacetylase</fullName>
        <ecNumber evidence="10">3.5.1.25</ecNumber>
    </submittedName>
</protein>
<reference evidence="10" key="1">
    <citation type="journal article" date="2020" name="mSystems">
        <title>Genome- and Community-Level Interaction Insights into Carbon Utilization and Element Cycling Functions of Hydrothermarchaeota in Hydrothermal Sediment.</title>
        <authorList>
            <person name="Zhou Z."/>
            <person name="Liu Y."/>
            <person name="Xu W."/>
            <person name="Pan J."/>
            <person name="Luo Z.H."/>
            <person name="Li M."/>
        </authorList>
    </citation>
    <scope>NUCLEOTIDE SEQUENCE [LARGE SCALE GENOMIC DNA]</scope>
    <source>
        <strain evidence="10">SpSt-556</strain>
    </source>
</reference>
<feature type="active site" description="Proton donor/acceptor" evidence="6">
    <location>
        <position position="278"/>
    </location>
</feature>